<protein>
    <submittedName>
        <fullName evidence="2">Uncharacterized protein</fullName>
    </submittedName>
</protein>
<keyword evidence="3" id="KW-1185">Reference proteome</keyword>
<dbReference type="AlphaFoldDB" id="A0A317V8U8"/>
<keyword evidence="1" id="KW-0812">Transmembrane</keyword>
<dbReference type="RefSeq" id="XP_025395741.1">
    <property type="nucleotide sequence ID" value="XM_025538163.1"/>
</dbReference>
<gene>
    <name evidence="2" type="ORF">BO70DRAFT_146387</name>
</gene>
<organism evidence="2 3">
    <name type="scientific">Aspergillus heteromorphus CBS 117.55</name>
    <dbReference type="NCBI Taxonomy" id="1448321"/>
    <lineage>
        <taxon>Eukaryota</taxon>
        <taxon>Fungi</taxon>
        <taxon>Dikarya</taxon>
        <taxon>Ascomycota</taxon>
        <taxon>Pezizomycotina</taxon>
        <taxon>Eurotiomycetes</taxon>
        <taxon>Eurotiomycetidae</taxon>
        <taxon>Eurotiales</taxon>
        <taxon>Aspergillaceae</taxon>
        <taxon>Aspergillus</taxon>
        <taxon>Aspergillus subgen. Circumdati</taxon>
    </lineage>
</organism>
<accession>A0A317V8U8</accession>
<dbReference type="Proteomes" id="UP000247233">
    <property type="component" value="Unassembled WGS sequence"/>
</dbReference>
<comment type="caution">
    <text evidence="2">The sequence shown here is derived from an EMBL/GenBank/DDBJ whole genome shotgun (WGS) entry which is preliminary data.</text>
</comment>
<evidence type="ECO:0000313" key="2">
    <source>
        <dbReference type="EMBL" id="PWY69789.1"/>
    </source>
</evidence>
<feature type="transmembrane region" description="Helical" evidence="1">
    <location>
        <begin position="29"/>
        <end position="50"/>
    </location>
</feature>
<sequence length="95" mass="10809">MVWTFHTVSTLLASHPSIASHCMSRAPCFFALCFAYIVSSIEQSVFSLWVRHQISRLKALMLSITRCHFLCLLDDFSYHLVSALVQTPLVISYGR</sequence>
<keyword evidence="1" id="KW-1133">Transmembrane helix</keyword>
<dbReference type="GeneID" id="37060400"/>
<proteinExistence type="predicted"/>
<evidence type="ECO:0000313" key="3">
    <source>
        <dbReference type="Proteomes" id="UP000247233"/>
    </source>
</evidence>
<dbReference type="VEuPathDB" id="FungiDB:BO70DRAFT_146387"/>
<reference evidence="2 3" key="1">
    <citation type="submission" date="2016-12" db="EMBL/GenBank/DDBJ databases">
        <title>The genomes of Aspergillus section Nigri reveals drivers in fungal speciation.</title>
        <authorList>
            <consortium name="DOE Joint Genome Institute"/>
            <person name="Vesth T.C."/>
            <person name="Nybo J."/>
            <person name="Theobald S."/>
            <person name="Brandl J."/>
            <person name="Frisvad J.C."/>
            <person name="Nielsen K.F."/>
            <person name="Lyhne E.K."/>
            <person name="Kogle M.E."/>
            <person name="Kuo A."/>
            <person name="Riley R."/>
            <person name="Clum A."/>
            <person name="Nolan M."/>
            <person name="Lipzen A."/>
            <person name="Salamov A."/>
            <person name="Henrissat B."/>
            <person name="Wiebenga A."/>
            <person name="De Vries R.P."/>
            <person name="Grigoriev I.V."/>
            <person name="Mortensen U.H."/>
            <person name="Andersen M.R."/>
            <person name="Baker S.E."/>
        </authorList>
    </citation>
    <scope>NUCLEOTIDE SEQUENCE [LARGE SCALE GENOMIC DNA]</scope>
    <source>
        <strain evidence="2 3">CBS 117.55</strain>
    </source>
</reference>
<keyword evidence="1" id="KW-0472">Membrane</keyword>
<dbReference type="EMBL" id="MSFL01000032">
    <property type="protein sequence ID" value="PWY69789.1"/>
    <property type="molecule type" value="Genomic_DNA"/>
</dbReference>
<name>A0A317V8U8_9EURO</name>
<evidence type="ECO:0000256" key="1">
    <source>
        <dbReference type="SAM" id="Phobius"/>
    </source>
</evidence>